<dbReference type="SUPFAM" id="SSF103473">
    <property type="entry name" value="MFS general substrate transporter"/>
    <property type="match status" value="1"/>
</dbReference>
<evidence type="ECO:0000256" key="5">
    <source>
        <dbReference type="SAM" id="Phobius"/>
    </source>
</evidence>
<name>A0A6P8XG08_DROAB</name>
<feature type="transmembrane region" description="Helical" evidence="5">
    <location>
        <begin position="171"/>
        <end position="190"/>
    </location>
</feature>
<evidence type="ECO:0000256" key="2">
    <source>
        <dbReference type="ARBA" id="ARBA00022692"/>
    </source>
</evidence>
<reference evidence="7" key="1">
    <citation type="submission" date="2025-08" db="UniProtKB">
        <authorList>
            <consortium name="RefSeq"/>
        </authorList>
    </citation>
    <scope>IDENTIFICATION</scope>
    <source>
        <strain evidence="7">15112-1751.03</strain>
        <tissue evidence="7">Whole Adult</tissue>
    </source>
</reference>
<dbReference type="GeneID" id="117575293"/>
<dbReference type="RefSeq" id="XP_034115331.2">
    <property type="nucleotide sequence ID" value="XM_034259440.2"/>
</dbReference>
<feature type="transmembrane region" description="Helical" evidence="5">
    <location>
        <begin position="56"/>
        <end position="81"/>
    </location>
</feature>
<dbReference type="PANTHER" id="PTHR23507">
    <property type="entry name" value="ZGC:174356"/>
    <property type="match status" value="1"/>
</dbReference>
<evidence type="ECO:0000256" key="4">
    <source>
        <dbReference type="ARBA" id="ARBA00023136"/>
    </source>
</evidence>
<evidence type="ECO:0000313" key="7">
    <source>
        <dbReference type="RefSeq" id="XP_034115331.2"/>
    </source>
</evidence>
<feature type="transmembrane region" description="Helical" evidence="5">
    <location>
        <begin position="133"/>
        <end position="151"/>
    </location>
</feature>
<keyword evidence="2 5" id="KW-0812">Transmembrane</keyword>
<feature type="transmembrane region" description="Helical" evidence="5">
    <location>
        <begin position="6"/>
        <end position="24"/>
    </location>
</feature>
<dbReference type="InterPro" id="IPR036259">
    <property type="entry name" value="MFS_trans_sf"/>
</dbReference>
<keyword evidence="4 5" id="KW-0472">Membrane</keyword>
<sequence length="328" mass="37441">MLINLFGGKICFMMSVYSYIAISTPAKYRTLRFVSCAIVELLAVLVINISGYSYKLFGYTTSFAIGACCQIAALIYIVMILKEPKLSQMIDNNEPSKPISTGNNMCIQFFNLKLLKDFIKVPFIRRKNNGRSILLLLILAYFLTSQHGKLISDIGWRFSTRFPYYYESINLYNFILSSAIMGIYVGYLLLSKLMKLSDSVMGMLISSITAMFRLAPVFLGKDSISYVTVIFEKAGMIHYVPIQSIASSISNDYGKMFSLFAILQYFGKTFFVRMLFYMSGENTRSFYEVFLYLSIGLIFMACYFLIRRQNTKLAKKDGTNEQQDSINI</sequence>
<dbReference type="PANTHER" id="PTHR23507:SF1">
    <property type="entry name" value="FI18259P1-RELATED"/>
    <property type="match status" value="1"/>
</dbReference>
<evidence type="ECO:0000313" key="6">
    <source>
        <dbReference type="Proteomes" id="UP000515160"/>
    </source>
</evidence>
<organism evidence="6 7">
    <name type="scientific">Drosophila albomicans</name>
    <name type="common">Fruit fly</name>
    <dbReference type="NCBI Taxonomy" id="7291"/>
    <lineage>
        <taxon>Eukaryota</taxon>
        <taxon>Metazoa</taxon>
        <taxon>Ecdysozoa</taxon>
        <taxon>Arthropoda</taxon>
        <taxon>Hexapoda</taxon>
        <taxon>Insecta</taxon>
        <taxon>Pterygota</taxon>
        <taxon>Neoptera</taxon>
        <taxon>Endopterygota</taxon>
        <taxon>Diptera</taxon>
        <taxon>Brachycera</taxon>
        <taxon>Muscomorpha</taxon>
        <taxon>Ephydroidea</taxon>
        <taxon>Drosophilidae</taxon>
        <taxon>Drosophila</taxon>
    </lineage>
</organism>
<keyword evidence="3 5" id="KW-1133">Transmembrane helix</keyword>
<keyword evidence="6" id="KW-1185">Reference proteome</keyword>
<evidence type="ECO:0000256" key="3">
    <source>
        <dbReference type="ARBA" id="ARBA00022989"/>
    </source>
</evidence>
<feature type="transmembrane region" description="Helical" evidence="5">
    <location>
        <begin position="31"/>
        <end position="50"/>
    </location>
</feature>
<feature type="transmembrane region" description="Helical" evidence="5">
    <location>
        <begin position="289"/>
        <end position="306"/>
    </location>
</feature>
<dbReference type="Proteomes" id="UP000515160">
    <property type="component" value="Chromosome 2R"/>
</dbReference>
<proteinExistence type="predicted"/>
<accession>A0A6P8XG08</accession>
<dbReference type="GO" id="GO:0016020">
    <property type="term" value="C:membrane"/>
    <property type="evidence" value="ECO:0007669"/>
    <property type="project" value="UniProtKB-SubCell"/>
</dbReference>
<dbReference type="AlphaFoldDB" id="A0A6P8XG08"/>
<protein>
    <submittedName>
        <fullName evidence="7">Uncharacterized protein LOC117575293</fullName>
    </submittedName>
</protein>
<evidence type="ECO:0000256" key="1">
    <source>
        <dbReference type="ARBA" id="ARBA00004141"/>
    </source>
</evidence>
<gene>
    <name evidence="7" type="primary">LOC117575293</name>
</gene>
<feature type="transmembrane region" description="Helical" evidence="5">
    <location>
        <begin position="257"/>
        <end position="277"/>
    </location>
</feature>
<comment type="subcellular location">
    <subcellularLocation>
        <location evidence="1">Membrane</location>
        <topology evidence="1">Multi-pass membrane protein</topology>
    </subcellularLocation>
</comment>
<dbReference type="GO" id="GO:0022857">
    <property type="term" value="F:transmembrane transporter activity"/>
    <property type="evidence" value="ECO:0007669"/>
    <property type="project" value="TreeGrafter"/>
</dbReference>